<dbReference type="InterPro" id="IPR047738">
    <property type="entry name" value="SAV_2336-like_N"/>
</dbReference>
<dbReference type="SUPFAM" id="SSF52540">
    <property type="entry name" value="P-loop containing nucleoside triphosphate hydrolases"/>
    <property type="match status" value="1"/>
</dbReference>
<dbReference type="Pfam" id="PF13424">
    <property type="entry name" value="TPR_12"/>
    <property type="match status" value="3"/>
</dbReference>
<keyword evidence="5" id="KW-1185">Reference proteome</keyword>
<sequence>MNRSPFHGGVAGDGIGPGAAPPAEASPQPHWYEAGEVLWLAAQRWLRLRDAQLARPRPSPPAELPEAPEAERPRPEDLDGPVPEPVEEPVERPAPPTGPTPPDLDPGGHVDSLLMSLGNGFALDRSREIEKALRPLKRRVASPGRVVLNEEATAELHAETGIWLPQLEPGQERRLTVTLLVDSGDSMRLWSHTAERLAETLHCSGAFRDVRTVRWQEDGKGGPLGDSAGRHLVLVLTDLHADHWGDGSARRRLARWARTMPVAIVHVLPEHVWARAGTRTSTLRLTSPHPAAPNSAWTAESVGLVLPTIEDDAPDTADGLRLPVVTLTPEGIGGLARFLAHDTRGGYTVRVLDRTPGDEGAVARRPAAALPPDVQVKTVRAQLSPTAYHLARVSAAVPLNLDVLRVLQEGLIPGARNWHVAELLLSGLLRRAESGPEEVAGPGVELEFDEGVRRELLSDGTRGETARALTLALGHLAVAAPVYGEGVTLLREPQRATSVDMEGLRPWISSILPAFAAMAGPHATAARELEARLDSDEPPPPVAPASEEPSQSGDGAEPTAPPDTGSEDHEEGVEVVSGLQSTQAGSRGDALQKPPPVWGNVPPRNRAFTGRVQLLEDLHRRLQEGTTAVLPEALQGMGGVGKSQLAVEYVYRHLHEYQIVWWIPAEQPQQIRQFLVQLAGRLGLNVGSGEANTAVPAVIEALRIGEPFKNWLLIFDNAEDPESVREFFPTNGPGRILVTSRNAQWTTSARPLEVDVFTREESRSLLQLRAPGLDDETADRLAETLGDLPLGIEQAAVWLAETGMPADEYLRMFEQQANELMLSDPPVDYPLSVAAAWNVSLDRLRKNHPAALQLLQVCAFFAPEPISRRLLTGVRDAPVPPELNAALSDPIRLGRAIREINRYALARINHNTNTIQLHRLVQRVLITQMSEPLKSQMRGGAHRLLAKFDPDEPTASHQWKQYGDLLPHVLNSRAVESKDPWVRQLVLNEIQYMFAWGDHEGSLDLARETYTTWRESDGDTAEYVLNAARLYTNALRILGRYAEAYELDQRTLAGMTEVLGPEHESTLEITSMLAWDLRLRGDFQAALELDKHAYETSERLFGPNDPSTLLSAHRHALNLRCIGHFRAALVLDRMTHSRKAEELGENAPSTLGTMAAVTFDLQEGGEYLAARDQAREVEERFRATVGDTHPNTMSAARIRSVTERHAGDHEVALDLSGRALTMFRTRYGDLYPQTVNALVSHALDVSNTGDLDRALELGQQGYEGFEALLGARHPHTVAARVNHAICLRLAGRTEEARESDMTARAQLTESLGEEHPNTLACTANLVADLYELGEMQASVELGTSSLGLCRSVLGEDHPFTLATAVNLALGLRQLQRDDEADELHADTVQRYLLTLGEAHPATLAAADGRTANCDIDPLIL</sequence>
<dbReference type="InterPro" id="IPR053137">
    <property type="entry name" value="NLR-like"/>
</dbReference>
<protein>
    <submittedName>
        <fullName evidence="4">Tetratricopeptide repeat protein</fullName>
    </submittedName>
</protein>
<dbReference type="InterPro" id="IPR011990">
    <property type="entry name" value="TPR-like_helical_dom_sf"/>
</dbReference>
<dbReference type="NCBIfam" id="NF040586">
    <property type="entry name" value="FxSxx_TPR"/>
    <property type="match status" value="1"/>
</dbReference>
<feature type="domain" description="DUF7779" evidence="3">
    <location>
        <begin position="844"/>
        <end position="931"/>
    </location>
</feature>
<dbReference type="InterPro" id="IPR002182">
    <property type="entry name" value="NB-ARC"/>
</dbReference>
<feature type="region of interest" description="Disordered" evidence="1">
    <location>
        <begin position="54"/>
        <end position="112"/>
    </location>
</feature>
<dbReference type="GO" id="GO:0043531">
    <property type="term" value="F:ADP binding"/>
    <property type="evidence" value="ECO:0007669"/>
    <property type="project" value="InterPro"/>
</dbReference>
<feature type="domain" description="NB-ARC" evidence="2">
    <location>
        <begin position="616"/>
        <end position="768"/>
    </location>
</feature>
<dbReference type="OrthoDB" id="580767at2"/>
<evidence type="ECO:0000313" key="5">
    <source>
        <dbReference type="Proteomes" id="UP000283128"/>
    </source>
</evidence>
<reference evidence="4 5" key="1">
    <citation type="submission" date="2019-01" db="EMBL/GenBank/DDBJ databases">
        <title>Genome sequences of Streptomyces and Rhizobium isolates collected from root and soil.</title>
        <authorList>
            <person name="Chhettri S."/>
            <person name="Sevigny J.L."/>
            <person name="Sen A."/>
            <person name="Ennis N."/>
            <person name="Tisa L."/>
        </authorList>
    </citation>
    <scope>NUCLEOTIDE SEQUENCE [LARGE SCALE GENOMIC DNA]</scope>
    <source>
        <strain evidence="4 5">San01</strain>
    </source>
</reference>
<evidence type="ECO:0000256" key="1">
    <source>
        <dbReference type="SAM" id="MobiDB-lite"/>
    </source>
</evidence>
<comment type="caution">
    <text evidence="4">The sequence shown here is derived from an EMBL/GenBank/DDBJ whole genome shotgun (WGS) entry which is preliminary data.</text>
</comment>
<evidence type="ECO:0000259" key="2">
    <source>
        <dbReference type="Pfam" id="PF00931"/>
    </source>
</evidence>
<feature type="compositionally biased region" description="Basic and acidic residues" evidence="1">
    <location>
        <begin position="525"/>
        <end position="535"/>
    </location>
</feature>
<dbReference type="PANTHER" id="PTHR46082">
    <property type="entry name" value="ATP/GTP-BINDING PROTEIN-RELATED"/>
    <property type="match status" value="1"/>
</dbReference>
<organism evidence="4 5">
    <name type="scientific">Streptomyces antnestii</name>
    <dbReference type="NCBI Taxonomy" id="2494256"/>
    <lineage>
        <taxon>Bacteria</taxon>
        <taxon>Bacillati</taxon>
        <taxon>Actinomycetota</taxon>
        <taxon>Actinomycetes</taxon>
        <taxon>Kitasatosporales</taxon>
        <taxon>Streptomycetaceae</taxon>
        <taxon>Streptomyces</taxon>
    </lineage>
</organism>
<dbReference type="InterPro" id="IPR056681">
    <property type="entry name" value="DUF7779"/>
</dbReference>
<feature type="region of interest" description="Disordered" evidence="1">
    <location>
        <begin position="523"/>
        <end position="605"/>
    </location>
</feature>
<dbReference type="Gene3D" id="1.25.40.10">
    <property type="entry name" value="Tetratricopeptide repeat domain"/>
    <property type="match status" value="2"/>
</dbReference>
<feature type="region of interest" description="Disordered" evidence="1">
    <location>
        <begin position="1"/>
        <end position="28"/>
    </location>
</feature>
<dbReference type="RefSeq" id="WP_127827719.1">
    <property type="nucleotide sequence ID" value="NZ_RZYA01000003.1"/>
</dbReference>
<dbReference type="Pfam" id="PF00931">
    <property type="entry name" value="NB-ARC"/>
    <property type="match status" value="1"/>
</dbReference>
<dbReference type="Pfam" id="PF25000">
    <property type="entry name" value="DUF7779"/>
    <property type="match status" value="1"/>
</dbReference>
<evidence type="ECO:0000313" key="4">
    <source>
        <dbReference type="EMBL" id="RVU27461.1"/>
    </source>
</evidence>
<dbReference type="PANTHER" id="PTHR46082:SF6">
    <property type="entry name" value="AAA+ ATPASE DOMAIN-CONTAINING PROTEIN-RELATED"/>
    <property type="match status" value="1"/>
</dbReference>
<dbReference type="SUPFAM" id="SSF48452">
    <property type="entry name" value="TPR-like"/>
    <property type="match status" value="3"/>
</dbReference>
<dbReference type="Gene3D" id="3.40.50.300">
    <property type="entry name" value="P-loop containing nucleotide triphosphate hydrolases"/>
    <property type="match status" value="1"/>
</dbReference>
<dbReference type="NCBIfam" id="NF041121">
    <property type="entry name" value="SAV_2336_NTERM"/>
    <property type="match status" value="1"/>
</dbReference>
<evidence type="ECO:0000259" key="3">
    <source>
        <dbReference type="Pfam" id="PF25000"/>
    </source>
</evidence>
<name>A0A3S2VJV1_9ACTN</name>
<proteinExistence type="predicted"/>
<accession>A0A3S2VJV1</accession>
<dbReference type="Proteomes" id="UP000283128">
    <property type="component" value="Unassembled WGS sequence"/>
</dbReference>
<dbReference type="InterPro" id="IPR027417">
    <property type="entry name" value="P-loop_NTPase"/>
</dbReference>
<dbReference type="EMBL" id="RZYA01000003">
    <property type="protein sequence ID" value="RVU27461.1"/>
    <property type="molecule type" value="Genomic_DNA"/>
</dbReference>
<gene>
    <name evidence="4" type="ORF">EOT10_09880</name>
</gene>
<feature type="compositionally biased region" description="Pro residues" evidence="1">
    <location>
        <begin position="92"/>
        <end position="104"/>
    </location>
</feature>